<keyword evidence="2" id="KW-0812">Transmembrane</keyword>
<evidence type="ECO:0000256" key="1">
    <source>
        <dbReference type="SAM" id="Coils"/>
    </source>
</evidence>
<feature type="coiled-coil region" evidence="1">
    <location>
        <begin position="228"/>
        <end position="259"/>
    </location>
</feature>
<keyword evidence="2" id="KW-1133">Transmembrane helix</keyword>
<gene>
    <name evidence="3" type="ORF">LCGC14_2944150</name>
</gene>
<evidence type="ECO:0000256" key="2">
    <source>
        <dbReference type="SAM" id="Phobius"/>
    </source>
</evidence>
<dbReference type="AlphaFoldDB" id="A0A0F8XH22"/>
<feature type="transmembrane region" description="Helical" evidence="2">
    <location>
        <begin position="12"/>
        <end position="33"/>
    </location>
</feature>
<organism evidence="3">
    <name type="scientific">marine sediment metagenome</name>
    <dbReference type="NCBI Taxonomy" id="412755"/>
    <lineage>
        <taxon>unclassified sequences</taxon>
        <taxon>metagenomes</taxon>
        <taxon>ecological metagenomes</taxon>
    </lineage>
</organism>
<evidence type="ECO:0008006" key="4">
    <source>
        <dbReference type="Google" id="ProtNLM"/>
    </source>
</evidence>
<dbReference type="SUPFAM" id="SSF103190">
    <property type="entry name" value="Sensory domain-like"/>
    <property type="match status" value="1"/>
</dbReference>
<reference evidence="3" key="1">
    <citation type="journal article" date="2015" name="Nature">
        <title>Complex archaea that bridge the gap between prokaryotes and eukaryotes.</title>
        <authorList>
            <person name="Spang A."/>
            <person name="Saw J.H."/>
            <person name="Jorgensen S.L."/>
            <person name="Zaremba-Niedzwiedzka K."/>
            <person name="Martijn J."/>
            <person name="Lind A.E."/>
            <person name="van Eijk R."/>
            <person name="Schleper C."/>
            <person name="Guy L."/>
            <person name="Ettema T.J."/>
        </authorList>
    </citation>
    <scope>NUCLEOTIDE SEQUENCE</scope>
</reference>
<feature type="transmembrane region" description="Helical" evidence="2">
    <location>
        <begin position="192"/>
        <end position="211"/>
    </location>
</feature>
<dbReference type="InterPro" id="IPR029151">
    <property type="entry name" value="Sensor-like_sf"/>
</dbReference>
<proteinExistence type="predicted"/>
<evidence type="ECO:0000313" key="3">
    <source>
        <dbReference type="EMBL" id="KKK68427.1"/>
    </source>
</evidence>
<feature type="non-terminal residue" evidence="3">
    <location>
        <position position="262"/>
    </location>
</feature>
<dbReference type="EMBL" id="LAZR01059142">
    <property type="protein sequence ID" value="KKK68427.1"/>
    <property type="molecule type" value="Genomic_DNA"/>
</dbReference>
<comment type="caution">
    <text evidence="3">The sequence shown here is derived from an EMBL/GenBank/DDBJ whole genome shotgun (WGS) entry which is preliminary data.</text>
</comment>
<keyword evidence="2" id="KW-0472">Membrane</keyword>
<name>A0A0F8XH22_9ZZZZ</name>
<accession>A0A0F8XH22</accession>
<sequence length="262" mass="28881">MSGSGLFRRFGIVCLIATAAIAATSGLVLYQVLHRLVVEEAQLDAVRISQALRDCELKQYVSRCFRLNEAMSVSDEELSDLDREIRTFLAPFNIVKMKVFNRDKRIIFSTDPTIIGRLDADNENLAAALKGSAAISHHGTKDAVWDLADEQRVDVEIVETYVPVRDPAGKVVGSVEIYKDVTNEVAKVRATLLHAVAWLSIAVLAAFGVLLPIMRRAGRKIDAGNTALRSSEARYRSLAKALRDALDEFTQLINRAKDSPGQ</sequence>
<protein>
    <recommendedName>
        <fullName evidence="4">HAMP domain-containing protein</fullName>
    </recommendedName>
</protein>
<keyword evidence="1" id="KW-0175">Coiled coil</keyword>